<dbReference type="SUPFAM" id="SSF63737">
    <property type="entry name" value="Leukotriene A4 hydrolase N-terminal domain"/>
    <property type="match status" value="1"/>
</dbReference>
<keyword evidence="6 9" id="KW-0862">Zinc</keyword>
<evidence type="ECO:0000313" key="15">
    <source>
        <dbReference type="EMBL" id="KIJ29440.1"/>
    </source>
</evidence>
<feature type="binding site" evidence="9">
    <location>
        <position position="332"/>
    </location>
    <ligand>
        <name>Zn(2+)</name>
        <dbReference type="ChEBI" id="CHEBI:29105"/>
        <note>catalytic</note>
    </ligand>
</feature>
<dbReference type="GO" id="GO:0042277">
    <property type="term" value="F:peptide binding"/>
    <property type="evidence" value="ECO:0007669"/>
    <property type="project" value="TreeGrafter"/>
</dbReference>
<sequence>MSTNTADESKYRLPTNVKPIHYNITIKTDLETQEFQGYTTVDLNVLEDTSSLVFNTTKLNIHDVVVHSEAQKSQETQTVNTDFDQKLERAIVQVANPLKKGSKVQLRVWFDGKITDELMGYYTSSYEDNGKKIYYALTQFEPTAARRAFPSWDEPLLKATFDITLISRAETVSLSNMPAASEDSLDGTTDEIIGKFFKDSDPAGWKVTKFETTPPMSTYIVAYANGPFKHLETSYTSPLSGKKRTLRVYATSDLIDQTKFGLDVGAKVLPEYEKVFDIEYPLPKLDTLVAHDFDAGAMENWGLITGRTTAYCVDEERADVSAKRQIASTQSHEVAHMWFGNITTMSWWDNLWLNEGFATLMGEVIILNKIFPEWKVYASFYIEHTESALSLDAKRSSHPIQVAVPNAEDINQIFDSLSYSKAASVLRMLSVYVGEEKFLKGVSIYLKKHLYANSVAEDLWRGIQEATGLDIPELMNNWILKTGFPVVTVTETPEGIHLRQGRFFETGDVTEEENSTIWQIPLTILSTDADGKTTIDNKAILKTREMTYKLDVNKPWKINAGNTGFYRVLYTPERLKKLGEEALRPGTAFTVPDRLGLVSDAISLASSGLGSTSGALSLISGMRGETDYLSWSGIASQLSRISRVWWDQGDNTRDDMQTFLRGLFTPIVRRLGYEYPKGEDVDNVQLRTLAIGNAANAGAKEVVEKLQEWFAEYAKTKSLDHIPPDLVRATFTAAGKYGGKHEWEVLRDTYLAAPNPTARTASISGLTAVKEPELQKATMDFILSGVRTQDIFYFMVYMGRSVAFGRETWHYLQRNYDELDKRFEGNFQITYCVEYAAFLLNSDKDAEDFTAFFKDKDTSKLTMILPQSLDGIRAKSGWLKRSKDDVIHWLEEWRKSNSIEPKI</sequence>
<keyword evidence="7 11" id="KW-0482">Metalloprotease</keyword>
<reference evidence="15 16" key="1">
    <citation type="submission" date="2014-06" db="EMBL/GenBank/DDBJ databases">
        <title>Evolutionary Origins and Diversification of the Mycorrhizal Mutualists.</title>
        <authorList>
            <consortium name="DOE Joint Genome Institute"/>
            <consortium name="Mycorrhizal Genomics Consortium"/>
            <person name="Kohler A."/>
            <person name="Kuo A."/>
            <person name="Nagy L.G."/>
            <person name="Floudas D."/>
            <person name="Copeland A."/>
            <person name="Barry K.W."/>
            <person name="Cichocki N."/>
            <person name="Veneault-Fourrey C."/>
            <person name="LaButti K."/>
            <person name="Lindquist E.A."/>
            <person name="Lipzen A."/>
            <person name="Lundell T."/>
            <person name="Morin E."/>
            <person name="Murat C."/>
            <person name="Riley R."/>
            <person name="Ohm R."/>
            <person name="Sun H."/>
            <person name="Tunlid A."/>
            <person name="Henrissat B."/>
            <person name="Grigoriev I.V."/>
            <person name="Hibbett D.S."/>
            <person name="Martin F."/>
        </authorList>
    </citation>
    <scope>NUCLEOTIDE SEQUENCE [LARGE SCALE GENOMIC DNA]</scope>
    <source>
        <strain evidence="15 16">SS14</strain>
    </source>
</reference>
<dbReference type="InterPro" id="IPR014782">
    <property type="entry name" value="Peptidase_M1_dom"/>
</dbReference>
<evidence type="ECO:0000259" key="12">
    <source>
        <dbReference type="Pfam" id="PF01433"/>
    </source>
</evidence>
<dbReference type="Proteomes" id="UP000054279">
    <property type="component" value="Unassembled WGS sequence"/>
</dbReference>
<dbReference type="GO" id="GO:0005737">
    <property type="term" value="C:cytoplasm"/>
    <property type="evidence" value="ECO:0007669"/>
    <property type="project" value="TreeGrafter"/>
</dbReference>
<dbReference type="SUPFAM" id="SSF55486">
    <property type="entry name" value="Metalloproteases ('zincins'), catalytic domain"/>
    <property type="match status" value="1"/>
</dbReference>
<dbReference type="Pfam" id="PF17900">
    <property type="entry name" value="Peptidase_M1_N"/>
    <property type="match status" value="1"/>
</dbReference>
<dbReference type="AlphaFoldDB" id="A0A0C9UWE4"/>
<accession>A0A0C9UWE4</accession>
<evidence type="ECO:0000256" key="7">
    <source>
        <dbReference type="ARBA" id="ARBA00023049"/>
    </source>
</evidence>
<feature type="domain" description="ERAP1-like C-terminal" evidence="13">
    <location>
        <begin position="556"/>
        <end position="874"/>
    </location>
</feature>
<evidence type="ECO:0000256" key="11">
    <source>
        <dbReference type="RuleBase" id="RU364040"/>
    </source>
</evidence>
<dbReference type="Gene3D" id="1.25.50.20">
    <property type="match status" value="1"/>
</dbReference>
<dbReference type="Pfam" id="PF11838">
    <property type="entry name" value="ERAP1_C"/>
    <property type="match status" value="1"/>
</dbReference>
<feature type="site" description="Transition state stabilizer" evidence="10">
    <location>
        <position position="419"/>
    </location>
</feature>
<dbReference type="PRINTS" id="PR00756">
    <property type="entry name" value="ALADIPTASE"/>
</dbReference>
<dbReference type="CDD" id="cd09601">
    <property type="entry name" value="M1_APN-Q_like"/>
    <property type="match status" value="1"/>
</dbReference>
<evidence type="ECO:0000256" key="4">
    <source>
        <dbReference type="ARBA" id="ARBA00022723"/>
    </source>
</evidence>
<dbReference type="PANTHER" id="PTHR11533">
    <property type="entry name" value="PROTEASE M1 ZINC METALLOPROTEASE"/>
    <property type="match status" value="1"/>
</dbReference>
<comment type="similarity">
    <text evidence="1 11">Belongs to the peptidase M1 family.</text>
</comment>
<keyword evidence="16" id="KW-1185">Reference proteome</keyword>
<evidence type="ECO:0000313" key="16">
    <source>
        <dbReference type="Proteomes" id="UP000054279"/>
    </source>
</evidence>
<dbReference type="GO" id="GO:0005615">
    <property type="term" value="C:extracellular space"/>
    <property type="evidence" value="ECO:0007669"/>
    <property type="project" value="TreeGrafter"/>
</dbReference>
<keyword evidence="3 11" id="KW-0645">Protease</keyword>
<evidence type="ECO:0000256" key="9">
    <source>
        <dbReference type="PIRSR" id="PIRSR634016-3"/>
    </source>
</evidence>
<feature type="domain" description="Peptidase M1 membrane alanine aminopeptidase" evidence="12">
    <location>
        <begin position="260"/>
        <end position="478"/>
    </location>
</feature>
<dbReference type="OrthoDB" id="10031169at2759"/>
<evidence type="ECO:0000256" key="1">
    <source>
        <dbReference type="ARBA" id="ARBA00010136"/>
    </source>
</evidence>
<dbReference type="FunFam" id="1.10.390.10:FF:000006">
    <property type="entry name" value="Puromycin-sensitive aminopeptidase"/>
    <property type="match status" value="1"/>
</dbReference>
<dbReference type="GO" id="GO:0043171">
    <property type="term" value="P:peptide catabolic process"/>
    <property type="evidence" value="ECO:0007669"/>
    <property type="project" value="TreeGrafter"/>
</dbReference>
<dbReference type="PANTHER" id="PTHR11533:SF174">
    <property type="entry name" value="PUROMYCIN-SENSITIVE AMINOPEPTIDASE-RELATED"/>
    <property type="match status" value="1"/>
</dbReference>
<evidence type="ECO:0000256" key="8">
    <source>
        <dbReference type="PIRSR" id="PIRSR634016-1"/>
    </source>
</evidence>
<evidence type="ECO:0000256" key="2">
    <source>
        <dbReference type="ARBA" id="ARBA00022438"/>
    </source>
</evidence>
<comment type="cofactor">
    <cofactor evidence="9 11">
        <name>Zn(2+)</name>
        <dbReference type="ChEBI" id="CHEBI:29105"/>
    </cofactor>
    <text evidence="9 11">Binds 1 zinc ion per subunit.</text>
</comment>
<dbReference type="GO" id="GO:0006508">
    <property type="term" value="P:proteolysis"/>
    <property type="evidence" value="ECO:0007669"/>
    <property type="project" value="UniProtKB-KW"/>
</dbReference>
<dbReference type="InterPro" id="IPR027268">
    <property type="entry name" value="Peptidase_M4/M1_CTD_sf"/>
</dbReference>
<feature type="active site" description="Proton acceptor" evidence="8">
    <location>
        <position position="333"/>
    </location>
</feature>
<proteinExistence type="inferred from homology"/>
<dbReference type="InterPro" id="IPR050344">
    <property type="entry name" value="Peptidase_M1_aminopeptidases"/>
</dbReference>
<evidence type="ECO:0000259" key="13">
    <source>
        <dbReference type="Pfam" id="PF11838"/>
    </source>
</evidence>
<protein>
    <recommendedName>
        <fullName evidence="11">Aminopeptidase</fullName>
        <ecNumber evidence="11">3.4.11.-</ecNumber>
    </recommendedName>
</protein>
<keyword evidence="5 11" id="KW-0378">Hydrolase</keyword>
<keyword evidence="2 11" id="KW-0031">Aminopeptidase</keyword>
<dbReference type="HOGENOM" id="CLU_003705_0_2_1"/>
<feature type="binding site" evidence="9">
    <location>
        <position position="355"/>
    </location>
    <ligand>
        <name>Zn(2+)</name>
        <dbReference type="ChEBI" id="CHEBI:29105"/>
        <note>catalytic</note>
    </ligand>
</feature>
<evidence type="ECO:0000256" key="5">
    <source>
        <dbReference type="ARBA" id="ARBA00022801"/>
    </source>
</evidence>
<dbReference type="Gene3D" id="1.10.390.10">
    <property type="entry name" value="Neutral Protease Domain 2"/>
    <property type="match status" value="1"/>
</dbReference>
<dbReference type="GO" id="GO:0016020">
    <property type="term" value="C:membrane"/>
    <property type="evidence" value="ECO:0007669"/>
    <property type="project" value="TreeGrafter"/>
</dbReference>
<feature type="binding site" evidence="9">
    <location>
        <position position="336"/>
    </location>
    <ligand>
        <name>Zn(2+)</name>
        <dbReference type="ChEBI" id="CHEBI:29105"/>
        <note>catalytic</note>
    </ligand>
</feature>
<dbReference type="Gene3D" id="2.60.40.1910">
    <property type="match status" value="1"/>
</dbReference>
<dbReference type="InterPro" id="IPR045357">
    <property type="entry name" value="Aminopeptidase_N-like_N"/>
</dbReference>
<gene>
    <name evidence="15" type="ORF">M422DRAFT_188500</name>
</gene>
<dbReference type="InterPro" id="IPR001930">
    <property type="entry name" value="Peptidase_M1"/>
</dbReference>
<evidence type="ECO:0000256" key="3">
    <source>
        <dbReference type="ARBA" id="ARBA00022670"/>
    </source>
</evidence>
<keyword evidence="4 9" id="KW-0479">Metal-binding</keyword>
<dbReference type="Gene3D" id="2.60.40.1730">
    <property type="entry name" value="tricorn interacting facor f3 domain"/>
    <property type="match status" value="1"/>
</dbReference>
<dbReference type="GO" id="GO:0008270">
    <property type="term" value="F:zinc ion binding"/>
    <property type="evidence" value="ECO:0007669"/>
    <property type="project" value="UniProtKB-UniRule"/>
</dbReference>
<name>A0A0C9UWE4_SPHS4</name>
<dbReference type="EMBL" id="KN837283">
    <property type="protein sequence ID" value="KIJ29440.1"/>
    <property type="molecule type" value="Genomic_DNA"/>
</dbReference>
<evidence type="ECO:0000259" key="14">
    <source>
        <dbReference type="Pfam" id="PF17900"/>
    </source>
</evidence>
<dbReference type="Pfam" id="PF01433">
    <property type="entry name" value="Peptidase_M1"/>
    <property type="match status" value="1"/>
</dbReference>
<organism evidence="15 16">
    <name type="scientific">Sphaerobolus stellatus (strain SS14)</name>
    <dbReference type="NCBI Taxonomy" id="990650"/>
    <lineage>
        <taxon>Eukaryota</taxon>
        <taxon>Fungi</taxon>
        <taxon>Dikarya</taxon>
        <taxon>Basidiomycota</taxon>
        <taxon>Agaricomycotina</taxon>
        <taxon>Agaricomycetes</taxon>
        <taxon>Phallomycetidae</taxon>
        <taxon>Geastrales</taxon>
        <taxon>Sphaerobolaceae</taxon>
        <taxon>Sphaerobolus</taxon>
    </lineage>
</organism>
<dbReference type="FunFam" id="2.60.40.1730:FF:000014">
    <property type="entry name" value="Aminopeptidase 2"/>
    <property type="match status" value="1"/>
</dbReference>
<feature type="domain" description="Aminopeptidase N-like N-terminal" evidence="14">
    <location>
        <begin position="18"/>
        <end position="220"/>
    </location>
</feature>
<dbReference type="InterPro" id="IPR024571">
    <property type="entry name" value="ERAP1-like_C_dom"/>
</dbReference>
<dbReference type="InterPro" id="IPR042097">
    <property type="entry name" value="Aminopeptidase_N-like_N_sf"/>
</dbReference>
<evidence type="ECO:0000256" key="10">
    <source>
        <dbReference type="PIRSR" id="PIRSR634016-4"/>
    </source>
</evidence>
<dbReference type="InterPro" id="IPR034016">
    <property type="entry name" value="M1_APN-typ"/>
</dbReference>
<dbReference type="GO" id="GO:0070006">
    <property type="term" value="F:metalloaminopeptidase activity"/>
    <property type="evidence" value="ECO:0007669"/>
    <property type="project" value="TreeGrafter"/>
</dbReference>
<dbReference type="EC" id="3.4.11.-" evidence="11"/>
<evidence type="ECO:0000256" key="6">
    <source>
        <dbReference type="ARBA" id="ARBA00022833"/>
    </source>
</evidence>